<evidence type="ECO:0000313" key="1">
    <source>
        <dbReference type="EMBL" id="KAF9528576.1"/>
    </source>
</evidence>
<accession>A0A9P6EGB2</accession>
<protein>
    <submittedName>
        <fullName evidence="1">Uncharacterized protein</fullName>
    </submittedName>
</protein>
<gene>
    <name evidence="1" type="ORF">CPB83DRAFT_854380</name>
</gene>
<reference evidence="1" key="1">
    <citation type="submission" date="2020-11" db="EMBL/GenBank/DDBJ databases">
        <authorList>
            <consortium name="DOE Joint Genome Institute"/>
            <person name="Ahrendt S."/>
            <person name="Riley R."/>
            <person name="Andreopoulos W."/>
            <person name="Labutti K."/>
            <person name="Pangilinan J."/>
            <person name="Ruiz-Duenas F.J."/>
            <person name="Barrasa J.M."/>
            <person name="Sanchez-Garcia M."/>
            <person name="Camarero S."/>
            <person name="Miyauchi S."/>
            <person name="Serrano A."/>
            <person name="Linde D."/>
            <person name="Babiker R."/>
            <person name="Drula E."/>
            <person name="Ayuso-Fernandez I."/>
            <person name="Pacheco R."/>
            <person name="Padilla G."/>
            <person name="Ferreira P."/>
            <person name="Barriuso J."/>
            <person name="Kellner H."/>
            <person name="Castanera R."/>
            <person name="Alfaro M."/>
            <person name="Ramirez L."/>
            <person name="Pisabarro A.G."/>
            <person name="Kuo A."/>
            <person name="Tritt A."/>
            <person name="Lipzen A."/>
            <person name="He G."/>
            <person name="Yan M."/>
            <person name="Ng V."/>
            <person name="Cullen D."/>
            <person name="Martin F."/>
            <person name="Rosso M.-N."/>
            <person name="Henrissat B."/>
            <person name="Hibbett D."/>
            <person name="Martinez A.T."/>
            <person name="Grigoriev I.V."/>
        </authorList>
    </citation>
    <scope>NUCLEOTIDE SEQUENCE</scope>
    <source>
        <strain evidence="1">CBS 506.95</strain>
    </source>
</reference>
<evidence type="ECO:0000313" key="2">
    <source>
        <dbReference type="Proteomes" id="UP000807306"/>
    </source>
</evidence>
<organism evidence="1 2">
    <name type="scientific">Crepidotus variabilis</name>
    <dbReference type="NCBI Taxonomy" id="179855"/>
    <lineage>
        <taxon>Eukaryota</taxon>
        <taxon>Fungi</taxon>
        <taxon>Dikarya</taxon>
        <taxon>Basidiomycota</taxon>
        <taxon>Agaricomycotina</taxon>
        <taxon>Agaricomycetes</taxon>
        <taxon>Agaricomycetidae</taxon>
        <taxon>Agaricales</taxon>
        <taxon>Agaricineae</taxon>
        <taxon>Crepidotaceae</taxon>
        <taxon>Crepidotus</taxon>
    </lineage>
</organism>
<comment type="caution">
    <text evidence="1">The sequence shown here is derived from an EMBL/GenBank/DDBJ whole genome shotgun (WGS) entry which is preliminary data.</text>
</comment>
<proteinExistence type="predicted"/>
<keyword evidence="2" id="KW-1185">Reference proteome</keyword>
<dbReference type="AlphaFoldDB" id="A0A9P6EGB2"/>
<name>A0A9P6EGB2_9AGAR</name>
<sequence length="49" mass="5667">MSGVYLYSQLHHLLHTICTVTPCLISLGHYRLGQHSPILHPFILKRSRK</sequence>
<dbReference type="Proteomes" id="UP000807306">
    <property type="component" value="Unassembled WGS sequence"/>
</dbReference>
<dbReference type="EMBL" id="MU157852">
    <property type="protein sequence ID" value="KAF9528576.1"/>
    <property type="molecule type" value="Genomic_DNA"/>
</dbReference>